<reference evidence="2" key="1">
    <citation type="submission" date="2019-09" db="EMBL/GenBank/DDBJ databases">
        <authorList>
            <person name="Teo W.F.A."/>
            <person name="Duangmal K."/>
        </authorList>
    </citation>
    <scope>NUCLEOTIDE SEQUENCE [LARGE SCALE GENOMIC DNA]</scope>
    <source>
        <strain evidence="2">K81G1</strain>
    </source>
</reference>
<evidence type="ECO:0000313" key="3">
    <source>
        <dbReference type="Proteomes" id="UP000319769"/>
    </source>
</evidence>
<dbReference type="PROSITE" id="PS50075">
    <property type="entry name" value="CARRIER"/>
    <property type="match status" value="1"/>
</dbReference>
<dbReference type="InterPro" id="IPR009081">
    <property type="entry name" value="PP-bd_ACP"/>
</dbReference>
<evidence type="ECO:0000259" key="1">
    <source>
        <dbReference type="PROSITE" id="PS50075"/>
    </source>
</evidence>
<accession>A0A5N0V2B3</accession>
<dbReference type="Pfam" id="PF00550">
    <property type="entry name" value="PP-binding"/>
    <property type="match status" value="1"/>
</dbReference>
<dbReference type="RefSeq" id="WP_144749195.1">
    <property type="nucleotide sequence ID" value="NZ_VMNW02000031.1"/>
</dbReference>
<gene>
    <name evidence="2" type="ORF">FPZ12_021290</name>
</gene>
<name>A0A5N0V2B3_9PSEU</name>
<dbReference type="InterPro" id="IPR036736">
    <property type="entry name" value="ACP-like_sf"/>
</dbReference>
<dbReference type="EMBL" id="VMNW02000031">
    <property type="protein sequence ID" value="KAA9159085.1"/>
    <property type="molecule type" value="Genomic_DNA"/>
</dbReference>
<dbReference type="Proteomes" id="UP000319769">
    <property type="component" value="Unassembled WGS sequence"/>
</dbReference>
<proteinExistence type="predicted"/>
<organism evidence="2 3">
    <name type="scientific">Amycolatopsis acidicola</name>
    <dbReference type="NCBI Taxonomy" id="2596893"/>
    <lineage>
        <taxon>Bacteria</taxon>
        <taxon>Bacillati</taxon>
        <taxon>Actinomycetota</taxon>
        <taxon>Actinomycetes</taxon>
        <taxon>Pseudonocardiales</taxon>
        <taxon>Pseudonocardiaceae</taxon>
        <taxon>Amycolatopsis</taxon>
    </lineage>
</organism>
<dbReference type="OrthoDB" id="2455700at2"/>
<dbReference type="AlphaFoldDB" id="A0A5N0V2B3"/>
<sequence length="86" mass="9589">MGEERTLTLDRVRADVLGILQAGTDEVGDEDDLVEAGLDSIRVMHLLERWRTEGVSINFVQLAMEPTIRGWHKLLNDKSLGDENAG</sequence>
<evidence type="ECO:0000313" key="2">
    <source>
        <dbReference type="EMBL" id="KAA9159085.1"/>
    </source>
</evidence>
<dbReference type="Gene3D" id="1.10.1200.10">
    <property type="entry name" value="ACP-like"/>
    <property type="match status" value="1"/>
</dbReference>
<feature type="domain" description="Carrier" evidence="1">
    <location>
        <begin position="3"/>
        <end position="79"/>
    </location>
</feature>
<dbReference type="SUPFAM" id="SSF47336">
    <property type="entry name" value="ACP-like"/>
    <property type="match status" value="1"/>
</dbReference>
<comment type="caution">
    <text evidence="2">The sequence shown here is derived from an EMBL/GenBank/DDBJ whole genome shotgun (WGS) entry which is preliminary data.</text>
</comment>
<protein>
    <submittedName>
        <fullName evidence="2">Isochorismatase</fullName>
    </submittedName>
</protein>
<keyword evidence="3" id="KW-1185">Reference proteome</keyword>